<accession>A0A238FEX3</accession>
<feature type="transmembrane region" description="Helical" evidence="6">
    <location>
        <begin position="191"/>
        <end position="213"/>
    </location>
</feature>
<feature type="transmembrane region" description="Helical" evidence="6">
    <location>
        <begin position="264"/>
        <end position="284"/>
    </location>
</feature>
<dbReference type="AlphaFoldDB" id="A0A238FEX3"/>
<dbReference type="PANTHER" id="PTHR23502">
    <property type="entry name" value="MAJOR FACILITATOR SUPERFAMILY"/>
    <property type="match status" value="1"/>
</dbReference>
<dbReference type="GO" id="GO:0005886">
    <property type="term" value="C:plasma membrane"/>
    <property type="evidence" value="ECO:0007669"/>
    <property type="project" value="TreeGrafter"/>
</dbReference>
<dbReference type="GO" id="GO:1990961">
    <property type="term" value="P:xenobiotic detoxification by transmembrane export across the plasma membrane"/>
    <property type="evidence" value="ECO:0007669"/>
    <property type="project" value="TreeGrafter"/>
</dbReference>
<organism evidence="7 8">
    <name type="scientific">Microbotryum intermedium</name>
    <dbReference type="NCBI Taxonomy" id="269621"/>
    <lineage>
        <taxon>Eukaryota</taxon>
        <taxon>Fungi</taxon>
        <taxon>Dikarya</taxon>
        <taxon>Basidiomycota</taxon>
        <taxon>Pucciniomycotina</taxon>
        <taxon>Microbotryomycetes</taxon>
        <taxon>Microbotryales</taxon>
        <taxon>Microbotryaceae</taxon>
        <taxon>Microbotryum</taxon>
    </lineage>
</organism>
<keyword evidence="2 6" id="KW-0812">Transmembrane</keyword>
<evidence type="ECO:0000256" key="3">
    <source>
        <dbReference type="ARBA" id="ARBA00022989"/>
    </source>
</evidence>
<dbReference type="SUPFAM" id="SSF103473">
    <property type="entry name" value="MFS general substrate transporter"/>
    <property type="match status" value="1"/>
</dbReference>
<evidence type="ECO:0000256" key="2">
    <source>
        <dbReference type="ARBA" id="ARBA00022692"/>
    </source>
</evidence>
<evidence type="ECO:0000256" key="4">
    <source>
        <dbReference type="ARBA" id="ARBA00023136"/>
    </source>
</evidence>
<reference evidence="8" key="1">
    <citation type="submission" date="2016-09" db="EMBL/GenBank/DDBJ databases">
        <authorList>
            <person name="Jeantristanb JTB J.-T."/>
            <person name="Ricardo R."/>
        </authorList>
    </citation>
    <scope>NUCLEOTIDE SEQUENCE [LARGE SCALE GENOMIC DNA]</scope>
</reference>
<dbReference type="InterPro" id="IPR036259">
    <property type="entry name" value="MFS_trans_sf"/>
</dbReference>
<evidence type="ECO:0000256" key="1">
    <source>
        <dbReference type="ARBA" id="ARBA00004141"/>
    </source>
</evidence>
<protein>
    <submittedName>
        <fullName evidence="7">BQ2448_2646 protein</fullName>
    </submittedName>
</protein>
<dbReference type="PANTHER" id="PTHR23502:SF23">
    <property type="entry name" value="FLUCONAZOLE RESISTANCE PROTEIN 1"/>
    <property type="match status" value="1"/>
</dbReference>
<evidence type="ECO:0000313" key="7">
    <source>
        <dbReference type="EMBL" id="SCV69626.1"/>
    </source>
</evidence>
<evidence type="ECO:0000256" key="6">
    <source>
        <dbReference type="SAM" id="Phobius"/>
    </source>
</evidence>
<dbReference type="OrthoDB" id="3357846at2759"/>
<dbReference type="GO" id="GO:0015244">
    <property type="term" value="F:fluconazole transmembrane transporter activity"/>
    <property type="evidence" value="ECO:0007669"/>
    <property type="project" value="TreeGrafter"/>
</dbReference>
<name>A0A238FEX3_9BASI</name>
<dbReference type="Proteomes" id="UP000198372">
    <property type="component" value="Unassembled WGS sequence"/>
</dbReference>
<proteinExistence type="predicted"/>
<keyword evidence="8" id="KW-1185">Reference proteome</keyword>
<dbReference type="Gene3D" id="1.20.1250.20">
    <property type="entry name" value="MFS general substrate transporter like domains"/>
    <property type="match status" value="1"/>
</dbReference>
<comment type="subcellular location">
    <subcellularLocation>
        <location evidence="1">Membrane</location>
        <topology evidence="1">Multi-pass membrane protein</topology>
    </subcellularLocation>
</comment>
<gene>
    <name evidence="7" type="ORF">BQ2448_2646</name>
</gene>
<feature type="transmembrane region" description="Helical" evidence="6">
    <location>
        <begin position="220"/>
        <end position="244"/>
    </location>
</feature>
<evidence type="ECO:0000313" key="8">
    <source>
        <dbReference type="Proteomes" id="UP000198372"/>
    </source>
</evidence>
<keyword evidence="3 6" id="KW-1133">Transmembrane helix</keyword>
<dbReference type="STRING" id="269621.A0A238FEX3"/>
<evidence type="ECO:0000256" key="5">
    <source>
        <dbReference type="SAM" id="MobiDB-lite"/>
    </source>
</evidence>
<keyword evidence="4 6" id="KW-0472">Membrane</keyword>
<feature type="compositionally biased region" description="Polar residues" evidence="5">
    <location>
        <begin position="124"/>
        <end position="135"/>
    </location>
</feature>
<sequence>MSAASHIDLTVAEAEAKPLSRQKVADILSDSTIGLLWNRLSHGRICPFPNQLTGYKLPKQHRDALDGTVAPPTDLAPIASEAKFQIAALRPVGHGHEEGPHINPRINSSKLDLEKANSGLPPGSSEQRISNDTQDASTSPFFVVSEEGDPDNPRNWSFSLVGRVTATLRLSVFDLGYGTAQRVPRIGRNPIYIMGLPLSLIFQFPIILALNLVTSLMYQFLSGLAASPETATVAIEVWWLWVALGPPLGPEMNGYAAQEKGWQWPIWIFLWLSVVAGCIMLVFLPKTFEAALLVRGAERLRKFTGDDRFRAQVEIDA</sequence>
<feature type="region of interest" description="Disordered" evidence="5">
    <location>
        <begin position="113"/>
        <end position="135"/>
    </location>
</feature>
<dbReference type="EMBL" id="FMSP01000004">
    <property type="protein sequence ID" value="SCV69626.1"/>
    <property type="molecule type" value="Genomic_DNA"/>
</dbReference>